<dbReference type="InterPro" id="IPR003439">
    <property type="entry name" value="ABC_transporter-like_ATP-bd"/>
</dbReference>
<dbReference type="InterPro" id="IPR003593">
    <property type="entry name" value="AAA+_ATPase"/>
</dbReference>
<dbReference type="Proteomes" id="UP000001400">
    <property type="component" value="Chromosome"/>
</dbReference>
<dbReference type="Pfam" id="PF00005">
    <property type="entry name" value="ABC_tran"/>
    <property type="match status" value="1"/>
</dbReference>
<dbReference type="AlphaFoldDB" id="B5IAK3"/>
<dbReference type="HOGENOM" id="CLU_000604_1_2_2"/>
<dbReference type="PROSITE" id="PS50893">
    <property type="entry name" value="ABC_TRANSPORTER_2"/>
    <property type="match status" value="1"/>
</dbReference>
<dbReference type="GeneID" id="8827780"/>
<dbReference type="GO" id="GO:0005524">
    <property type="term" value="F:ATP binding"/>
    <property type="evidence" value="ECO:0007669"/>
    <property type="project" value="UniProtKB-KW"/>
</dbReference>
<keyword evidence="1" id="KW-0813">Transport</keyword>
<dbReference type="OrthoDB" id="87732at2157"/>
<evidence type="ECO:0000256" key="1">
    <source>
        <dbReference type="ARBA" id="ARBA00022448"/>
    </source>
</evidence>
<keyword evidence="2" id="KW-0547">Nucleotide-binding</keyword>
<dbReference type="RefSeq" id="WP_008082109.1">
    <property type="nucleotide sequence ID" value="NC_013926.1"/>
</dbReference>
<dbReference type="SMART" id="SM00382">
    <property type="entry name" value="AAA"/>
    <property type="match status" value="1"/>
</dbReference>
<dbReference type="Gene3D" id="3.40.50.300">
    <property type="entry name" value="P-loop containing nucleotide triphosphate hydrolases"/>
    <property type="match status" value="1"/>
</dbReference>
<evidence type="ECO:0000256" key="2">
    <source>
        <dbReference type="ARBA" id="ARBA00022741"/>
    </source>
</evidence>
<dbReference type="EMBL" id="CP001941">
    <property type="protein sequence ID" value="ADD08639.1"/>
    <property type="molecule type" value="Genomic_DNA"/>
</dbReference>
<dbReference type="eggNOG" id="arCOG00194">
    <property type="taxonomic scope" value="Archaea"/>
</dbReference>
<dbReference type="InterPro" id="IPR027417">
    <property type="entry name" value="P-loop_NTPase"/>
</dbReference>
<evidence type="ECO:0000256" key="3">
    <source>
        <dbReference type="ARBA" id="ARBA00022840"/>
    </source>
</evidence>
<evidence type="ECO:0000313" key="4">
    <source>
        <dbReference type="EMBL" id="ADD08639.1"/>
    </source>
</evidence>
<accession>B5IAK3</accession>
<dbReference type="GO" id="GO:0016887">
    <property type="term" value="F:ATP hydrolysis activity"/>
    <property type="evidence" value="ECO:0007669"/>
    <property type="project" value="InterPro"/>
</dbReference>
<dbReference type="CDD" id="cd03230">
    <property type="entry name" value="ABC_DR_subfamily_A"/>
    <property type="match status" value="1"/>
</dbReference>
<reference evidence="4" key="1">
    <citation type="submission" date="2010-02" db="EMBL/GenBank/DDBJ databases">
        <title>Complete sequence of Aciduliprofundum boonei T469.</title>
        <authorList>
            <consortium name="US DOE Joint Genome Institute"/>
            <person name="Lucas S."/>
            <person name="Copeland A."/>
            <person name="Lapidus A."/>
            <person name="Cheng J.-F."/>
            <person name="Bruce D."/>
            <person name="Goodwin L."/>
            <person name="Pitluck S."/>
            <person name="Saunders E."/>
            <person name="Detter J.C."/>
            <person name="Han C."/>
            <person name="Tapia R."/>
            <person name="Land M."/>
            <person name="Hauser L."/>
            <person name="Kyrpides N."/>
            <person name="Mikhailova N."/>
            <person name="Flores G."/>
            <person name="Reysenbach A.-L."/>
            <person name="Woyke T."/>
        </authorList>
    </citation>
    <scope>NUCLEOTIDE SEQUENCE</scope>
    <source>
        <strain evidence="4">T469</strain>
    </source>
</reference>
<evidence type="ECO:0000313" key="5">
    <source>
        <dbReference type="Proteomes" id="UP000001400"/>
    </source>
</evidence>
<keyword evidence="5" id="KW-1185">Reference proteome</keyword>
<dbReference type="PANTHER" id="PTHR42939:SF1">
    <property type="entry name" value="ABC TRANSPORTER ATP-BINDING PROTEIN ALBC-RELATED"/>
    <property type="match status" value="1"/>
</dbReference>
<keyword evidence="3" id="KW-0067">ATP-binding</keyword>
<dbReference type="SUPFAM" id="SSF52540">
    <property type="entry name" value="P-loop containing nucleoside triphosphate hydrolases"/>
    <property type="match status" value="1"/>
</dbReference>
<protein>
    <submittedName>
        <fullName evidence="4">ABC transporter related protein</fullName>
    </submittedName>
</protein>
<dbReference type="STRING" id="439481.Aboo_0830"/>
<dbReference type="PANTHER" id="PTHR42939">
    <property type="entry name" value="ABC TRANSPORTER ATP-BINDING PROTEIN ALBC-RELATED"/>
    <property type="match status" value="1"/>
</dbReference>
<dbReference type="InterPro" id="IPR051782">
    <property type="entry name" value="ABC_Transporter_VariousFunc"/>
</dbReference>
<proteinExistence type="predicted"/>
<name>B5IAK3_ACIB4</name>
<dbReference type="KEGG" id="abi:Aboo_0830"/>
<gene>
    <name evidence="4" type="ordered locus">Aboo_0830</name>
</gene>
<organism evidence="4 5">
    <name type="scientific">Aciduliprofundum boonei (strain DSM 19572 / T469)</name>
    <dbReference type="NCBI Taxonomy" id="439481"/>
    <lineage>
        <taxon>Archaea</taxon>
        <taxon>Methanobacteriati</taxon>
        <taxon>Thermoplasmatota</taxon>
        <taxon>DHVE2 group</taxon>
        <taxon>Candidatus Aciduliprofundum</taxon>
    </lineage>
</organism>
<sequence>MISVHSLNKWYENKHVLKDLNLEVKKGEVFGLLGPNGAGKTTLIKVLTGQTPAKGRIRVAGVDPLKEPIKVRELVGIVPENESVPNYLTVEEYLYFVAKIRKLDNSAVDRMIEDFELKNYRKNVCKDLSKGTKQRLMIATAFIHKPILLFLDEPFINLDPIYQKKIRDYIISYAKKGNTIFMATHIIELAKKICTRVGIIKNGKIIKIVDELENLEDIFLREFEND</sequence>